<dbReference type="Pfam" id="PF01070">
    <property type="entry name" value="FMN_dh"/>
    <property type="match status" value="1"/>
</dbReference>
<reference evidence="9 10" key="1">
    <citation type="submission" date="2016-10" db="EMBL/GenBank/DDBJ databases">
        <authorList>
            <person name="Varghese N."/>
            <person name="Submissions S."/>
        </authorList>
    </citation>
    <scope>NUCLEOTIDE SEQUENCE [LARGE SCALE GENOMIC DNA]</scope>
    <source>
        <strain evidence="9 10">FF3</strain>
    </source>
</reference>
<comment type="similarity">
    <text evidence="5">Belongs to the FMN-dependent alpha-hydroxy acid dehydrogenase family.</text>
</comment>
<name>A0A975WEB8_9RHOB</name>
<dbReference type="Gene3D" id="3.20.20.70">
    <property type="entry name" value="Aldolase class I"/>
    <property type="match status" value="1"/>
</dbReference>
<keyword evidence="4" id="KW-0560">Oxidoreductase</keyword>
<dbReference type="InterPro" id="IPR008259">
    <property type="entry name" value="FMN_hydac_DH_AS"/>
</dbReference>
<dbReference type="GO" id="GO:0004459">
    <property type="term" value="F:L-lactate dehydrogenase (NAD+) activity"/>
    <property type="evidence" value="ECO:0007669"/>
    <property type="project" value="TreeGrafter"/>
</dbReference>
<dbReference type="AlphaFoldDB" id="A0A975WEB8"/>
<gene>
    <name evidence="9" type="ORF">SAMN04487940_12325</name>
</gene>
<protein>
    <submittedName>
        <fullName evidence="9">L-lactate dehydrogenase (Cytochrome)</fullName>
    </submittedName>
</protein>
<dbReference type="GO" id="GO:0009060">
    <property type="term" value="P:aerobic respiration"/>
    <property type="evidence" value="ECO:0007669"/>
    <property type="project" value="TreeGrafter"/>
</dbReference>
<dbReference type="RefSeq" id="WP_074839266.1">
    <property type="nucleotide sequence ID" value="NZ_CATMKJ010000028.1"/>
</dbReference>
<accession>A0A975WEB8</accession>
<feature type="binding site" evidence="7">
    <location>
        <begin position="330"/>
        <end position="331"/>
    </location>
    <ligand>
        <name>FMN</name>
        <dbReference type="ChEBI" id="CHEBI:58210"/>
    </ligand>
</feature>
<proteinExistence type="inferred from homology"/>
<dbReference type="FunFam" id="3.20.20.70:FF:000029">
    <property type="entry name" value="L-lactate dehydrogenase"/>
    <property type="match status" value="1"/>
</dbReference>
<evidence type="ECO:0000256" key="6">
    <source>
        <dbReference type="PIRSR" id="PIRSR000138-1"/>
    </source>
</evidence>
<feature type="active site" description="Proton acceptor" evidence="6">
    <location>
        <position position="276"/>
    </location>
</feature>
<feature type="binding site" evidence="7">
    <location>
        <position position="279"/>
    </location>
    <ligand>
        <name>glyoxylate</name>
        <dbReference type="ChEBI" id="CHEBI:36655"/>
    </ligand>
</feature>
<keyword evidence="10" id="KW-1185">Reference proteome</keyword>
<feature type="binding site" evidence="7">
    <location>
        <position position="165"/>
    </location>
    <ligand>
        <name>glyoxylate</name>
        <dbReference type="ChEBI" id="CHEBI:36655"/>
    </ligand>
</feature>
<dbReference type="CDD" id="cd02809">
    <property type="entry name" value="alpha_hydroxyacid_oxid_FMN"/>
    <property type="match status" value="1"/>
</dbReference>
<dbReference type="SUPFAM" id="SSF51395">
    <property type="entry name" value="FMN-linked oxidoreductases"/>
    <property type="match status" value="1"/>
</dbReference>
<dbReference type="PROSITE" id="PS00557">
    <property type="entry name" value="FMN_HYDROXY_ACID_DH_1"/>
    <property type="match status" value="1"/>
</dbReference>
<feature type="binding site" evidence="7">
    <location>
        <begin position="78"/>
        <end position="80"/>
    </location>
    <ligand>
        <name>FMN</name>
        <dbReference type="ChEBI" id="CHEBI:58210"/>
    </ligand>
</feature>
<comment type="caution">
    <text evidence="9">The sequence shown here is derived from an EMBL/GenBank/DDBJ whole genome shotgun (WGS) entry which is preliminary data.</text>
</comment>
<evidence type="ECO:0000256" key="2">
    <source>
        <dbReference type="ARBA" id="ARBA00022630"/>
    </source>
</evidence>
<dbReference type="PANTHER" id="PTHR10578">
    <property type="entry name" value="S -2-HYDROXY-ACID OXIDASE-RELATED"/>
    <property type="match status" value="1"/>
</dbReference>
<dbReference type="InterPro" id="IPR037396">
    <property type="entry name" value="FMN_HAD"/>
</dbReference>
<keyword evidence="2 7" id="KW-0285">Flavoprotein</keyword>
<dbReference type="InterPro" id="IPR012133">
    <property type="entry name" value="Alpha-hydoxy_acid_DH_FMN"/>
</dbReference>
<dbReference type="EMBL" id="FNYY01000023">
    <property type="protein sequence ID" value="SEK06617.1"/>
    <property type="molecule type" value="Genomic_DNA"/>
</dbReference>
<dbReference type="InterPro" id="IPR000262">
    <property type="entry name" value="FMN-dep_DH"/>
</dbReference>
<feature type="binding site" evidence="7">
    <location>
        <position position="107"/>
    </location>
    <ligand>
        <name>FMN</name>
        <dbReference type="ChEBI" id="CHEBI:58210"/>
    </ligand>
</feature>
<feature type="binding site" evidence="7">
    <location>
        <position position="25"/>
    </location>
    <ligand>
        <name>glyoxylate</name>
        <dbReference type="ChEBI" id="CHEBI:36655"/>
    </ligand>
</feature>
<evidence type="ECO:0000256" key="5">
    <source>
        <dbReference type="ARBA" id="ARBA00024042"/>
    </source>
</evidence>
<dbReference type="GO" id="GO:0010181">
    <property type="term" value="F:FMN binding"/>
    <property type="evidence" value="ECO:0007669"/>
    <property type="project" value="InterPro"/>
</dbReference>
<dbReference type="PANTHER" id="PTHR10578:SF107">
    <property type="entry name" value="2-HYDROXYACID OXIDASE 1"/>
    <property type="match status" value="1"/>
</dbReference>
<evidence type="ECO:0000256" key="1">
    <source>
        <dbReference type="ARBA" id="ARBA00001917"/>
    </source>
</evidence>
<dbReference type="Proteomes" id="UP000182932">
    <property type="component" value="Unassembled WGS sequence"/>
</dbReference>
<dbReference type="GeneID" id="80820581"/>
<feature type="domain" description="FMN hydroxy acid dehydrogenase" evidence="8">
    <location>
        <begin position="1"/>
        <end position="380"/>
    </location>
</feature>
<dbReference type="NCBIfam" id="NF008398">
    <property type="entry name" value="PRK11197.1"/>
    <property type="match status" value="1"/>
</dbReference>
<evidence type="ECO:0000256" key="4">
    <source>
        <dbReference type="ARBA" id="ARBA00023002"/>
    </source>
</evidence>
<evidence type="ECO:0000256" key="3">
    <source>
        <dbReference type="ARBA" id="ARBA00022643"/>
    </source>
</evidence>
<evidence type="ECO:0000259" key="8">
    <source>
        <dbReference type="PROSITE" id="PS51349"/>
    </source>
</evidence>
<evidence type="ECO:0000256" key="7">
    <source>
        <dbReference type="PIRSR" id="PIRSR000138-2"/>
    </source>
</evidence>
<organism evidence="9 10">
    <name type="scientific">Marinovum algicola</name>
    <dbReference type="NCBI Taxonomy" id="42444"/>
    <lineage>
        <taxon>Bacteria</taxon>
        <taxon>Pseudomonadati</taxon>
        <taxon>Pseudomonadota</taxon>
        <taxon>Alphaproteobacteria</taxon>
        <taxon>Rhodobacterales</taxon>
        <taxon>Roseobacteraceae</taxon>
        <taxon>Marinovum</taxon>
    </lineage>
</organism>
<feature type="binding site" evidence="7">
    <location>
        <position position="130"/>
    </location>
    <ligand>
        <name>FMN</name>
        <dbReference type="ChEBI" id="CHEBI:58210"/>
    </ligand>
</feature>
<feature type="binding site" evidence="7">
    <location>
        <position position="156"/>
    </location>
    <ligand>
        <name>FMN</name>
        <dbReference type="ChEBI" id="CHEBI:58210"/>
    </ligand>
</feature>
<feature type="binding site" evidence="7">
    <location>
        <position position="276"/>
    </location>
    <ligand>
        <name>glyoxylate</name>
        <dbReference type="ChEBI" id="CHEBI:36655"/>
    </ligand>
</feature>
<feature type="binding site" evidence="7">
    <location>
        <position position="274"/>
    </location>
    <ligand>
        <name>FMN</name>
        <dbReference type="ChEBI" id="CHEBI:58210"/>
    </ligand>
</feature>
<feature type="binding site" evidence="7">
    <location>
        <position position="252"/>
    </location>
    <ligand>
        <name>FMN</name>
        <dbReference type="ChEBI" id="CHEBI:58210"/>
    </ligand>
</feature>
<dbReference type="InterPro" id="IPR013785">
    <property type="entry name" value="Aldolase_TIM"/>
</dbReference>
<sequence>MPRFACNEDLRRAARRRVPKMFYDYVDGGSWTESTYRANAGDLADIKLRQRVARDVSTRTAKGRMVGQDVRMPVAMAPTGLTGMFWPNGEVHAMRACEEFGVPYCLSTVSIASLEEVAQHATSPFWFQLYVIRDRDFIERLLQRCEAVGIDTIVLTLDLQMVGQRNKDIHNGLSSPPAPTLRNLLNLATKPQWCWDMMRHRQVQFGNIHGHVADVGSSKTLAKWTDSQFDPTLNWDDVKYFRDRWKGKLILKGIIDPEDTELACQTGCDAIVVSNHGGRQLDGAASTIHALPSVVEAAKARTEILIDGGFTSGQDVFKGLAYGASGVMMGRSMLYGLGAAKQAGVVKALDLIKHELETTMGLCGVNRIEEIGRHNILAVA</sequence>
<keyword evidence="3 7" id="KW-0288">FMN</keyword>
<feature type="binding site" evidence="7">
    <location>
        <position position="128"/>
    </location>
    <ligand>
        <name>FMN</name>
        <dbReference type="ChEBI" id="CHEBI:58210"/>
    </ligand>
</feature>
<comment type="cofactor">
    <cofactor evidence="1">
        <name>FMN</name>
        <dbReference type="ChEBI" id="CHEBI:58210"/>
    </cofactor>
</comment>
<evidence type="ECO:0000313" key="10">
    <source>
        <dbReference type="Proteomes" id="UP000182932"/>
    </source>
</evidence>
<evidence type="ECO:0000313" key="9">
    <source>
        <dbReference type="EMBL" id="SEK06617.1"/>
    </source>
</evidence>
<dbReference type="GO" id="GO:0005886">
    <property type="term" value="C:plasma membrane"/>
    <property type="evidence" value="ECO:0007669"/>
    <property type="project" value="TreeGrafter"/>
</dbReference>
<dbReference type="PROSITE" id="PS51349">
    <property type="entry name" value="FMN_HYDROXY_ACID_DH_2"/>
    <property type="match status" value="1"/>
</dbReference>
<dbReference type="PIRSF" id="PIRSF000138">
    <property type="entry name" value="Al-hdrx_acd_dh"/>
    <property type="match status" value="1"/>
</dbReference>